<dbReference type="GO" id="GO:0003677">
    <property type="term" value="F:DNA binding"/>
    <property type="evidence" value="ECO:0007669"/>
    <property type="project" value="InterPro"/>
</dbReference>
<evidence type="ECO:0000313" key="4">
    <source>
        <dbReference type="Proteomes" id="UP000515934"/>
    </source>
</evidence>
<keyword evidence="4" id="KW-1185">Reference proteome</keyword>
<dbReference type="RefSeq" id="WP_187554828.1">
    <property type="nucleotide sequence ID" value="NZ_CP060716.1"/>
</dbReference>
<proteinExistence type="predicted"/>
<accession>A0A7G9S3D3</accession>
<dbReference type="InterPro" id="IPR010982">
    <property type="entry name" value="Lambda_DNA-bd_dom_sf"/>
</dbReference>
<reference evidence="3 4" key="1">
    <citation type="submission" date="2020-08" db="EMBL/GenBank/DDBJ databases">
        <title>Genome sequence of Leucobacter denitrificans KACC 14055T.</title>
        <authorList>
            <person name="Hyun D.-W."/>
            <person name="Bae J.-W."/>
        </authorList>
    </citation>
    <scope>NUCLEOTIDE SEQUENCE [LARGE SCALE GENOMIC DNA]</scope>
    <source>
        <strain evidence="3 4">KACC 14055</strain>
    </source>
</reference>
<dbReference type="SMART" id="SM00530">
    <property type="entry name" value="HTH_XRE"/>
    <property type="match status" value="1"/>
</dbReference>
<dbReference type="Gene3D" id="1.10.260.40">
    <property type="entry name" value="lambda repressor-like DNA-binding domains"/>
    <property type="match status" value="1"/>
</dbReference>
<dbReference type="Pfam" id="PF13560">
    <property type="entry name" value="HTH_31"/>
    <property type="match status" value="1"/>
</dbReference>
<evidence type="ECO:0000256" key="1">
    <source>
        <dbReference type="SAM" id="MobiDB-lite"/>
    </source>
</evidence>
<feature type="domain" description="HTH cro/C1-type" evidence="2">
    <location>
        <begin position="15"/>
        <end position="75"/>
    </location>
</feature>
<organism evidence="3 4">
    <name type="scientific">Leucobacter denitrificans</name>
    <dbReference type="NCBI Taxonomy" id="683042"/>
    <lineage>
        <taxon>Bacteria</taxon>
        <taxon>Bacillati</taxon>
        <taxon>Actinomycetota</taxon>
        <taxon>Actinomycetes</taxon>
        <taxon>Micrococcales</taxon>
        <taxon>Microbacteriaceae</taxon>
        <taxon>Leucobacter</taxon>
    </lineage>
</organism>
<dbReference type="SUPFAM" id="SSF47413">
    <property type="entry name" value="lambda repressor-like DNA-binding domains"/>
    <property type="match status" value="1"/>
</dbReference>
<gene>
    <name evidence="3" type="ORF">H9L06_08815</name>
</gene>
<dbReference type="KEGG" id="ldn:H9L06_08815"/>
<dbReference type="CDD" id="cd00093">
    <property type="entry name" value="HTH_XRE"/>
    <property type="match status" value="1"/>
</dbReference>
<dbReference type="Proteomes" id="UP000515934">
    <property type="component" value="Chromosome"/>
</dbReference>
<feature type="region of interest" description="Disordered" evidence="1">
    <location>
        <begin position="168"/>
        <end position="189"/>
    </location>
</feature>
<name>A0A7G9S3D3_9MICO</name>
<dbReference type="EMBL" id="CP060716">
    <property type="protein sequence ID" value="QNN62358.1"/>
    <property type="molecule type" value="Genomic_DNA"/>
</dbReference>
<evidence type="ECO:0000313" key="3">
    <source>
        <dbReference type="EMBL" id="QNN62358.1"/>
    </source>
</evidence>
<sequence length="189" mass="21847">MDEESGLESLFGKRLRELREERGHTQAQVVEWLVDHGVSYMNTSTLSRIELGTRPVRLGEATVFARYFDIPMAALVTTSDNYRAIDLVSRRHNEARNRFVRFRQAVVDVSRHQQSLPKMLEVLDEVIESEPKGSELLKPVKWLRRNVLDFVEIDLVEETRNLVAETEARFEQGEESTAGRFLNSRDTRG</sequence>
<dbReference type="InterPro" id="IPR001387">
    <property type="entry name" value="Cro/C1-type_HTH"/>
</dbReference>
<protein>
    <submittedName>
        <fullName evidence="3">Helix-turn-helix transcriptional regulator</fullName>
    </submittedName>
</protein>
<dbReference type="PROSITE" id="PS50943">
    <property type="entry name" value="HTH_CROC1"/>
    <property type="match status" value="1"/>
</dbReference>
<evidence type="ECO:0000259" key="2">
    <source>
        <dbReference type="PROSITE" id="PS50943"/>
    </source>
</evidence>
<dbReference type="AlphaFoldDB" id="A0A7G9S3D3"/>